<proteinExistence type="predicted"/>
<dbReference type="InterPro" id="IPR052048">
    <property type="entry name" value="ST_Response_Regulator"/>
</dbReference>
<dbReference type="RefSeq" id="WP_381522022.1">
    <property type="nucleotide sequence ID" value="NZ_JBHULN010000005.1"/>
</dbReference>
<evidence type="ECO:0000313" key="4">
    <source>
        <dbReference type="Proteomes" id="UP001597469"/>
    </source>
</evidence>
<evidence type="ECO:0000259" key="2">
    <source>
        <dbReference type="PROSITE" id="PS50110"/>
    </source>
</evidence>
<comment type="caution">
    <text evidence="1">Lacks conserved residue(s) required for the propagation of feature annotation.</text>
</comment>
<dbReference type="Proteomes" id="UP001597469">
    <property type="component" value="Unassembled WGS sequence"/>
</dbReference>
<reference evidence="4" key="1">
    <citation type="journal article" date="2019" name="Int. J. Syst. Evol. Microbiol.">
        <title>The Global Catalogue of Microorganisms (GCM) 10K type strain sequencing project: providing services to taxonomists for standard genome sequencing and annotation.</title>
        <authorList>
            <consortium name="The Broad Institute Genomics Platform"/>
            <consortium name="The Broad Institute Genome Sequencing Center for Infectious Disease"/>
            <person name="Wu L."/>
            <person name="Ma J."/>
        </authorList>
    </citation>
    <scope>NUCLEOTIDE SEQUENCE [LARGE SCALE GENOMIC DNA]</scope>
    <source>
        <strain evidence="4">KCTC 42805</strain>
    </source>
</reference>
<dbReference type="PANTHER" id="PTHR43228:SF1">
    <property type="entry name" value="TWO-COMPONENT RESPONSE REGULATOR ARR22"/>
    <property type="match status" value="1"/>
</dbReference>
<dbReference type="Pfam" id="PF00072">
    <property type="entry name" value="Response_reg"/>
    <property type="match status" value="1"/>
</dbReference>
<dbReference type="CDD" id="cd17546">
    <property type="entry name" value="REC_hyHK_CKI1_RcsC-like"/>
    <property type="match status" value="1"/>
</dbReference>
<dbReference type="PROSITE" id="PS50110">
    <property type="entry name" value="RESPONSE_REGULATORY"/>
    <property type="match status" value="1"/>
</dbReference>
<dbReference type="SUPFAM" id="SSF52172">
    <property type="entry name" value="CheY-like"/>
    <property type="match status" value="1"/>
</dbReference>
<dbReference type="Gene3D" id="3.40.50.2300">
    <property type="match status" value="1"/>
</dbReference>
<dbReference type="PANTHER" id="PTHR43228">
    <property type="entry name" value="TWO-COMPONENT RESPONSE REGULATOR"/>
    <property type="match status" value="1"/>
</dbReference>
<gene>
    <name evidence="3" type="ORF">ACFSUS_09780</name>
</gene>
<organism evidence="3 4">
    <name type="scientific">Spirosoma soli</name>
    <dbReference type="NCBI Taxonomy" id="1770529"/>
    <lineage>
        <taxon>Bacteria</taxon>
        <taxon>Pseudomonadati</taxon>
        <taxon>Bacteroidota</taxon>
        <taxon>Cytophagia</taxon>
        <taxon>Cytophagales</taxon>
        <taxon>Cytophagaceae</taxon>
        <taxon>Spirosoma</taxon>
    </lineage>
</organism>
<feature type="domain" description="Response regulatory" evidence="2">
    <location>
        <begin position="6"/>
        <end position="122"/>
    </location>
</feature>
<dbReference type="EMBL" id="JBHULN010000005">
    <property type="protein sequence ID" value="MFD2570922.1"/>
    <property type="molecule type" value="Genomic_DNA"/>
</dbReference>
<name>A0ABW5M5G7_9BACT</name>
<comment type="caution">
    <text evidence="3">The sequence shown here is derived from an EMBL/GenBank/DDBJ whole genome shotgun (WGS) entry which is preliminary data.</text>
</comment>
<sequence length="169" mass="18776">MTSKHRLLIVDGNPYVADILVQTLKNDFIVTVASTGQDAARLLIQGTRFDCVLTELNLPFFDGLELTKLIRMSRLLSHTPIVVLSNASDSNTRIMCLEQGVDSFISKPFNPLEVKARLQAVLRRVALPAENLQERPLPVRGRTENRSLGMLKSRILSMILGDYAVSQSA</sequence>
<dbReference type="InterPro" id="IPR011006">
    <property type="entry name" value="CheY-like_superfamily"/>
</dbReference>
<dbReference type="InterPro" id="IPR001789">
    <property type="entry name" value="Sig_transdc_resp-reg_receiver"/>
</dbReference>
<evidence type="ECO:0000313" key="3">
    <source>
        <dbReference type="EMBL" id="MFD2570922.1"/>
    </source>
</evidence>
<dbReference type="SMART" id="SM00448">
    <property type="entry name" value="REC"/>
    <property type="match status" value="1"/>
</dbReference>
<keyword evidence="4" id="KW-1185">Reference proteome</keyword>
<evidence type="ECO:0000256" key="1">
    <source>
        <dbReference type="PROSITE-ProRule" id="PRU00169"/>
    </source>
</evidence>
<protein>
    <submittedName>
        <fullName evidence="3">Response regulator transcription factor</fullName>
    </submittedName>
</protein>
<accession>A0ABW5M5G7</accession>